<dbReference type="PANTHER" id="PTHR23095:SF55">
    <property type="entry name" value="PARANEOPLASTIC ANTIGEN MA1 HOMOLOG"/>
    <property type="match status" value="1"/>
</dbReference>
<feature type="region of interest" description="Disordered" evidence="3">
    <location>
        <begin position="291"/>
        <end position="328"/>
    </location>
</feature>
<reference evidence="6" key="1">
    <citation type="submission" date="2009-11" db="EMBL/GenBank/DDBJ databases">
        <authorList>
            <consortium name="US DOE Joint Genome Institute (JGI-PGF)"/>
            <person name="Ottilar R."/>
            <person name="Schmutz J."/>
            <person name="Salamov A."/>
            <person name="Cheng J.F."/>
            <person name="Lucas S."/>
            <person name="Pitluck S."/>
            <person name="Gundlach H."/>
            <person name="Guo Y."/>
            <person name="Haberer G."/>
            <person name="Nasrallah J."/>
            <person name="Mayer K.F.X."/>
            <person name="van de Peer Y."/>
            <person name="Weigel D."/>
            <person name="Grigoriev I.V."/>
        </authorList>
    </citation>
    <scope>NUCLEOTIDE SEQUENCE</scope>
    <source>
        <strain evidence="6">Nigerian</strain>
    </source>
</reference>
<protein>
    <recommendedName>
        <fullName evidence="7">CCHC-type domain-containing protein</fullName>
    </recommendedName>
</protein>
<organism evidence="6">
    <name type="scientific">Xenopus tropicalis</name>
    <name type="common">Western clawed frog</name>
    <name type="synonym">Silurana tropicalis</name>
    <dbReference type="NCBI Taxonomy" id="8364"/>
    <lineage>
        <taxon>Eukaryota</taxon>
        <taxon>Metazoa</taxon>
        <taxon>Chordata</taxon>
        <taxon>Craniata</taxon>
        <taxon>Vertebrata</taxon>
        <taxon>Euteleostomi</taxon>
        <taxon>Amphibia</taxon>
        <taxon>Batrachia</taxon>
        <taxon>Anura</taxon>
        <taxon>Pipoidea</taxon>
        <taxon>Pipidae</taxon>
        <taxon>Xenopodinae</taxon>
        <taxon>Xenopus</taxon>
        <taxon>Silurana</taxon>
    </lineage>
</organism>
<keyword evidence="2" id="KW-0479">Metal-binding</keyword>
<dbReference type="EMBL" id="KV461431">
    <property type="protein sequence ID" value="OCA14587.1"/>
    <property type="molecule type" value="Genomic_DNA"/>
</dbReference>
<dbReference type="InterPro" id="IPR001878">
    <property type="entry name" value="Znf_CCHC"/>
</dbReference>
<dbReference type="CDD" id="cd00303">
    <property type="entry name" value="retropepsin_like"/>
    <property type="match status" value="1"/>
</dbReference>
<accession>A0A1B8XVD2</accession>
<dbReference type="GO" id="GO:0004190">
    <property type="term" value="F:aspartic-type endopeptidase activity"/>
    <property type="evidence" value="ECO:0007669"/>
    <property type="project" value="InterPro"/>
</dbReference>
<evidence type="ECO:0000313" key="6">
    <source>
        <dbReference type="EMBL" id="OCA14587.1"/>
    </source>
</evidence>
<dbReference type="PROSITE" id="PS00141">
    <property type="entry name" value="ASP_PROTEASE"/>
    <property type="match status" value="1"/>
</dbReference>
<dbReference type="GO" id="GO:0006508">
    <property type="term" value="P:proteolysis"/>
    <property type="evidence" value="ECO:0007669"/>
    <property type="project" value="InterPro"/>
</dbReference>
<proteinExistence type="predicted"/>
<dbReference type="InterPro" id="IPR001995">
    <property type="entry name" value="Peptidase_A2_cat"/>
</dbReference>
<sequence>MEAEQKSPEIGSEMDDMTMIEHREVYEKINPRQVFAVYRVHRDKPLDLVDKNVESYDKLSGSYRLADKTITAPRDVYDNTGPYTIFPEGAFPDGCPVVYSKRCRSETGEKGGVKVEAPTPMAVSEGVERMKIRESGPLTNYSPQTVVVAKTKYPKLKVFSGMAPAPEGEQEFEEWQEAAIQMIEECPCSEREKKIRLTENLLPPASRVVKMFCKAHPDASVRDCLRALEDLFEGARGCICLKQREEEDISAFIKRLEDALWKLVSKNIITSELMSKVKEQEAELRYLAHSAKGKEASTSSPRKLLKGESKGQLGKKEGFSPKSPKYKAHNYVGPPARSECYCCGQTGHRVHQCPLPANQPDIHSNVGQLPKKRRRLVKNSWPGSLPGIGRRCIFSLLVNGVPATALFDTGSQLTIIYRPFYQQYLSHVPLQPVGLVPVYGVGENPVYMDGCLEVQLHIPGLVGDSEPPLKVIAYVSPLTAGKNFAPVIVGSNVKAVEEAFIKFLQPREGTPLTALPITPELQEICQTFTPNRLEAV</sequence>
<reference evidence="6" key="3">
    <citation type="submission" date="2016-05" db="EMBL/GenBank/DDBJ databases">
        <title>WGS assembly of Xenopus tropicalis.</title>
        <authorList>
            <person name="Sessions A."/>
            <person name="Jenkins J."/>
            <person name="Mitros T."/>
            <person name="Lyons J.T."/>
            <person name="Dichmann D.S."/>
            <person name="Robert J."/>
            <person name="Harland R.M."/>
            <person name="Rokhsar D.S."/>
        </authorList>
    </citation>
    <scope>NUCLEOTIDE SEQUENCE</scope>
    <source>
        <strain evidence="6">Nigerian</strain>
    </source>
</reference>
<gene>
    <name evidence="6" type="ORF">XENTR_v90026375mg</name>
</gene>
<evidence type="ECO:0000256" key="2">
    <source>
        <dbReference type="PROSITE-ProRule" id="PRU00047"/>
    </source>
</evidence>
<dbReference type="GO" id="GO:0008270">
    <property type="term" value="F:zinc ion binding"/>
    <property type="evidence" value="ECO:0007669"/>
    <property type="project" value="UniProtKB-KW"/>
</dbReference>
<dbReference type="PROSITE" id="PS50158">
    <property type="entry name" value="ZF_CCHC"/>
    <property type="match status" value="1"/>
</dbReference>
<evidence type="ECO:0000259" key="4">
    <source>
        <dbReference type="PROSITE" id="PS50158"/>
    </source>
</evidence>
<name>A0A1B8XVD2_XENTR</name>
<keyword evidence="1" id="KW-0378">Hydrolase</keyword>
<feature type="domain" description="CCHC-type" evidence="4">
    <location>
        <begin position="340"/>
        <end position="354"/>
    </location>
</feature>
<evidence type="ECO:0000256" key="1">
    <source>
        <dbReference type="ARBA" id="ARBA00022801"/>
    </source>
</evidence>
<feature type="compositionally biased region" description="Basic and acidic residues" evidence="3">
    <location>
        <begin position="305"/>
        <end position="319"/>
    </location>
</feature>
<keyword evidence="2" id="KW-0862">Zinc</keyword>
<evidence type="ECO:0008006" key="7">
    <source>
        <dbReference type="Google" id="ProtNLM"/>
    </source>
</evidence>
<evidence type="ECO:0000256" key="3">
    <source>
        <dbReference type="SAM" id="MobiDB-lite"/>
    </source>
</evidence>
<keyword evidence="2" id="KW-0863">Zinc-finger</keyword>
<dbReference type="SUPFAM" id="SSF57756">
    <property type="entry name" value="Retrovirus zinc finger-like domains"/>
    <property type="match status" value="1"/>
</dbReference>
<dbReference type="InterPro" id="IPR036875">
    <property type="entry name" value="Znf_CCHC_sf"/>
</dbReference>
<dbReference type="PANTHER" id="PTHR23095">
    <property type="entry name" value="PARANEOPLASTIC ANTIGEN"/>
    <property type="match status" value="1"/>
</dbReference>
<evidence type="ECO:0000259" key="5">
    <source>
        <dbReference type="PROSITE" id="PS50175"/>
    </source>
</evidence>
<feature type="domain" description="Peptidase A2" evidence="5">
    <location>
        <begin position="403"/>
        <end position="442"/>
    </location>
</feature>
<dbReference type="InterPro" id="IPR001969">
    <property type="entry name" value="Aspartic_peptidase_AS"/>
</dbReference>
<dbReference type="Pfam" id="PF14893">
    <property type="entry name" value="PNMA"/>
    <property type="match status" value="1"/>
</dbReference>
<dbReference type="InterPro" id="IPR021109">
    <property type="entry name" value="Peptidase_aspartic_dom_sf"/>
</dbReference>
<dbReference type="PROSITE" id="PS50175">
    <property type="entry name" value="ASP_PROT_RETROV"/>
    <property type="match status" value="1"/>
</dbReference>
<dbReference type="AlphaFoldDB" id="A0A1B8XVD2"/>
<dbReference type="SUPFAM" id="SSF50630">
    <property type="entry name" value="Acid proteases"/>
    <property type="match status" value="1"/>
</dbReference>
<dbReference type="InterPro" id="IPR048270">
    <property type="entry name" value="PNMA_C"/>
</dbReference>
<dbReference type="InterPro" id="IPR026523">
    <property type="entry name" value="PNMA"/>
</dbReference>
<reference evidence="6" key="2">
    <citation type="journal article" date="2010" name="Science">
        <title>The genome of the Western clawed frog Xenopus tropicalis.</title>
        <authorList>
            <person name="Hellsten U."/>
            <person name="Harland R.M."/>
            <person name="Gilchrist M.J."/>
            <person name="Hendrix D."/>
            <person name="Jurka J."/>
            <person name="Kapitonov V."/>
            <person name="Ovcharenko I."/>
            <person name="Putnam N.H."/>
            <person name="Shu S."/>
            <person name="Taher L."/>
            <person name="Blitz I.L."/>
            <person name="Blumberg B."/>
            <person name="Dichmann D.S."/>
            <person name="Dubchak I."/>
            <person name="Amaya E."/>
            <person name="Detter J.C."/>
            <person name="Fletcher R."/>
            <person name="Gerhard D.S."/>
            <person name="Goodstein D."/>
            <person name="Graves T."/>
            <person name="Grigoriev I.V."/>
            <person name="Grimwood J."/>
            <person name="Kawashima T."/>
            <person name="Lindquist E."/>
            <person name="Lucas S.M."/>
            <person name="Mead P.E."/>
            <person name="Mitros T."/>
            <person name="Ogino H."/>
            <person name="Ohta Y."/>
            <person name="Poliakov A.V."/>
            <person name="Pollet N."/>
            <person name="Robert J."/>
            <person name="Salamov A."/>
            <person name="Sater A.K."/>
            <person name="Schmutz J."/>
            <person name="Terry A."/>
            <person name="Vize P.D."/>
            <person name="Warren W.C."/>
            <person name="Wells D."/>
            <person name="Wills A."/>
            <person name="Wilson R.K."/>
            <person name="Zimmerman L.B."/>
            <person name="Zorn A.M."/>
            <person name="Grainger R."/>
            <person name="Grammer T."/>
            <person name="Khokha M.K."/>
            <person name="Richardson P.M."/>
            <person name="Rokhsar D.S."/>
        </authorList>
    </citation>
    <scope>NUCLEOTIDE SEQUENCE [LARGE SCALE GENOMIC DNA]</scope>
    <source>
        <strain evidence="6">Nigerian</strain>
    </source>
</reference>
<dbReference type="GO" id="GO:0003676">
    <property type="term" value="F:nucleic acid binding"/>
    <property type="evidence" value="ECO:0007669"/>
    <property type="project" value="InterPro"/>
</dbReference>